<protein>
    <submittedName>
        <fullName evidence="3">Long-chain fatty acid--CoA ligase</fullName>
    </submittedName>
</protein>
<dbReference type="InterPro" id="IPR045851">
    <property type="entry name" value="AMP-bd_C_sf"/>
</dbReference>
<dbReference type="GO" id="GO:0016878">
    <property type="term" value="F:acid-thiol ligase activity"/>
    <property type="evidence" value="ECO:0007669"/>
    <property type="project" value="UniProtKB-ARBA"/>
</dbReference>
<dbReference type="Proteomes" id="UP000265955">
    <property type="component" value="Unassembled WGS sequence"/>
</dbReference>
<evidence type="ECO:0000313" key="4">
    <source>
        <dbReference type="Proteomes" id="UP000265955"/>
    </source>
</evidence>
<dbReference type="Gene3D" id="3.40.50.12780">
    <property type="entry name" value="N-terminal domain of ligase-like"/>
    <property type="match status" value="1"/>
</dbReference>
<evidence type="ECO:0000259" key="1">
    <source>
        <dbReference type="Pfam" id="PF00501"/>
    </source>
</evidence>
<dbReference type="InterPro" id="IPR042099">
    <property type="entry name" value="ANL_N_sf"/>
</dbReference>
<dbReference type="InterPro" id="IPR000873">
    <property type="entry name" value="AMP-dep_synth/lig_dom"/>
</dbReference>
<dbReference type="PANTHER" id="PTHR43767:SF1">
    <property type="entry name" value="NONRIBOSOMAL PEPTIDE SYNTHASE PES1 (EUROFUNG)-RELATED"/>
    <property type="match status" value="1"/>
</dbReference>
<keyword evidence="4" id="KW-1185">Reference proteome</keyword>
<dbReference type="Pfam" id="PF13193">
    <property type="entry name" value="AMP-binding_C"/>
    <property type="match status" value="1"/>
</dbReference>
<organism evidence="3 4">
    <name type="scientific">Noviherbaspirillum saxi</name>
    <dbReference type="NCBI Taxonomy" id="2320863"/>
    <lineage>
        <taxon>Bacteria</taxon>
        <taxon>Pseudomonadati</taxon>
        <taxon>Pseudomonadota</taxon>
        <taxon>Betaproteobacteria</taxon>
        <taxon>Burkholderiales</taxon>
        <taxon>Oxalobacteraceae</taxon>
        <taxon>Noviherbaspirillum</taxon>
    </lineage>
</organism>
<dbReference type="EMBL" id="QYUO01000003">
    <property type="protein sequence ID" value="RJF92386.1"/>
    <property type="molecule type" value="Genomic_DNA"/>
</dbReference>
<dbReference type="Pfam" id="PF00501">
    <property type="entry name" value="AMP-binding"/>
    <property type="match status" value="1"/>
</dbReference>
<evidence type="ECO:0000259" key="2">
    <source>
        <dbReference type="Pfam" id="PF13193"/>
    </source>
</evidence>
<dbReference type="PANTHER" id="PTHR43767">
    <property type="entry name" value="LONG-CHAIN-FATTY-ACID--COA LIGASE"/>
    <property type="match status" value="1"/>
</dbReference>
<accession>A0A3A3FG76</accession>
<feature type="domain" description="AMP-dependent synthetase/ligase" evidence="1">
    <location>
        <begin position="43"/>
        <end position="408"/>
    </location>
</feature>
<dbReference type="AlphaFoldDB" id="A0A3A3FG76"/>
<sequence length="553" mass="59933">MRATSPASHCRSMAATALREPAMSDPGMNLYNELHGITVPALLRRRAERYPFQLALSAQSHRGYRDRLSYAQLVMRMDAVARGLAERGVKSGERIALFLSNSAVREAVLTALGCYRLGAIVAPLNVRGADEELRHALTLVEPAFIVTTADAAERLRSLYPAARMLMLGGAPYAGDGWPDPELEFHRAALPENECAETPTVLLFTSGTTARSKAVTHCHRSQLFCGYAIGGAIGLSNRDTYQGAWPIFTSSVLNMACMSAWVYGASVVLEETPLDNAGRLHLIETEGTTVYHGVTSPLHFMIDEYQRGGYDLSRVRRIAYGGAAMPAEVIEKFRERLPRADQVHVWGMTETGPAGTYLAPWFLPRKAGCIGAAQPGCSVRVVDEDGAPVSTGESGELLFSGPAMALGYFRNPEATRETFVDGWVRTGDIGRMDEEGHFHFVDRKKDIINRGGLKISSAAVEDVIYRFAGVSEAAVVAIPHAGLGEDVAACVVAAAGVTLDTGALQAHCARHLADYATPRRWFILPALPKNPMGKILKRELRDALLLQLQGQEAA</sequence>
<evidence type="ECO:0000313" key="3">
    <source>
        <dbReference type="EMBL" id="RJF92386.1"/>
    </source>
</evidence>
<dbReference type="InterPro" id="IPR025110">
    <property type="entry name" value="AMP-bd_C"/>
</dbReference>
<comment type="caution">
    <text evidence="3">The sequence shown here is derived from an EMBL/GenBank/DDBJ whole genome shotgun (WGS) entry which is preliminary data.</text>
</comment>
<reference evidence="4" key="1">
    <citation type="submission" date="2018-09" db="EMBL/GenBank/DDBJ databases">
        <authorList>
            <person name="Zhu H."/>
        </authorList>
    </citation>
    <scope>NUCLEOTIDE SEQUENCE [LARGE SCALE GENOMIC DNA]</scope>
    <source>
        <strain evidence="4">K1R23-30</strain>
    </source>
</reference>
<dbReference type="InterPro" id="IPR050237">
    <property type="entry name" value="ATP-dep_AMP-bd_enzyme"/>
</dbReference>
<dbReference type="Gene3D" id="3.30.300.30">
    <property type="match status" value="1"/>
</dbReference>
<name>A0A3A3FG76_9BURK</name>
<proteinExistence type="predicted"/>
<keyword evidence="3" id="KW-0436">Ligase</keyword>
<feature type="domain" description="AMP-binding enzyme C-terminal" evidence="2">
    <location>
        <begin position="459"/>
        <end position="533"/>
    </location>
</feature>
<gene>
    <name evidence="3" type="ORF">D3871_27595</name>
</gene>
<dbReference type="SUPFAM" id="SSF56801">
    <property type="entry name" value="Acetyl-CoA synthetase-like"/>
    <property type="match status" value="1"/>
</dbReference>